<dbReference type="STRING" id="216938.SHELI_v1c04370"/>
<sequence>MSGIDFDKVKTKKIEFGTTVDLIRNYRTTMFHMLGEIIDNSIGSIGIDISENNNILNNRIEIFFEEKEVDNNKVTNLHITDNCGGIEADDNVIEGVMVYGRRKNYYEKPFFNVYGHGLKQAAIWSGEKLKLISKRNNIGFEINVEWKDDGEQNEYTYQYIENPQLKFMSDNADVTKGTKVSFFNIYTNDETKYSRSNYELLAKFLGWRYGKYIEKGLRIELHLQEKDGKFKNDVFKTDSKTDGKLKNEEPKYESFEKYFEYLQKKFKNYNLQRSDFNDWLYNELSSTVSSVGLDDWLKSCIYENKELAFSGVFVTDDNEQNEYSYPYKIGIMELNSYSKKSYEDYYGLSIYQAYRAISHGPRVKGKNIDLPEPLSFMQQDSIRGGKSVVRRFIGFVDVDDYVEKNFDKNVIQKSKELVTGPPELMSNLFAYFKDTYQLKLENFLNKLMLIQTKNLYIDYLKNKEIDTDNSDGNGTYDGNGGLTPLPPNQPQPESEDGGIIKPGSGKLEELSYKILSKVREQNFNLEWVPEISFSKSTVITKLPLIYDNLIKIFVNKNYFESYKIQNSRELQDFLAKQALEFFIEEDETLSKNDKKVLRIKKILGDEND</sequence>
<keyword evidence="3" id="KW-1185">Reference proteome</keyword>
<dbReference type="KEGG" id="shj:SHELI_v1c04370"/>
<feature type="region of interest" description="Disordered" evidence="1">
    <location>
        <begin position="468"/>
        <end position="504"/>
    </location>
</feature>
<protein>
    <recommendedName>
        <fullName evidence="4">Histidine kinase/HSP90-like ATPase domain-containing protein</fullName>
    </recommendedName>
</protein>
<dbReference type="Pfam" id="PF13589">
    <property type="entry name" value="HATPase_c_3"/>
    <property type="match status" value="1"/>
</dbReference>
<dbReference type="SUPFAM" id="SSF55874">
    <property type="entry name" value="ATPase domain of HSP90 chaperone/DNA topoisomerase II/histidine kinase"/>
    <property type="match status" value="1"/>
</dbReference>
<evidence type="ECO:0000313" key="3">
    <source>
        <dbReference type="Proteomes" id="UP000094378"/>
    </source>
</evidence>
<accession>A0A1B3SKD3</accession>
<evidence type="ECO:0000313" key="2">
    <source>
        <dbReference type="EMBL" id="AOG60388.1"/>
    </source>
</evidence>
<dbReference type="Proteomes" id="UP000094378">
    <property type="component" value="Chromosome"/>
</dbReference>
<proteinExistence type="predicted"/>
<dbReference type="RefSeq" id="WP_069116288.1">
    <property type="nucleotide sequence ID" value="NZ_CP017015.1"/>
</dbReference>
<dbReference type="InterPro" id="IPR036890">
    <property type="entry name" value="HATPase_C_sf"/>
</dbReference>
<organism evidence="2 3">
    <name type="scientific">Spiroplasma helicoides</name>
    <dbReference type="NCBI Taxonomy" id="216938"/>
    <lineage>
        <taxon>Bacteria</taxon>
        <taxon>Bacillati</taxon>
        <taxon>Mycoplasmatota</taxon>
        <taxon>Mollicutes</taxon>
        <taxon>Entomoplasmatales</taxon>
        <taxon>Spiroplasmataceae</taxon>
        <taxon>Spiroplasma</taxon>
    </lineage>
</organism>
<evidence type="ECO:0008006" key="4">
    <source>
        <dbReference type="Google" id="ProtNLM"/>
    </source>
</evidence>
<dbReference type="AlphaFoldDB" id="A0A1B3SKD3"/>
<evidence type="ECO:0000256" key="1">
    <source>
        <dbReference type="SAM" id="MobiDB-lite"/>
    </source>
</evidence>
<dbReference type="EMBL" id="CP017015">
    <property type="protein sequence ID" value="AOG60388.1"/>
    <property type="molecule type" value="Genomic_DNA"/>
</dbReference>
<gene>
    <name evidence="2" type="ORF">SHELI_v1c04370</name>
</gene>
<name>A0A1B3SKD3_9MOLU</name>
<dbReference type="OrthoDB" id="9813438at2"/>
<reference evidence="2 3" key="1">
    <citation type="submission" date="2016-08" db="EMBL/GenBank/DDBJ databases">
        <title>Complete genome sequence of Spiroplasma helicoides TABS-2 (DSM 22551).</title>
        <authorList>
            <person name="Shen W.-Y."/>
            <person name="Lo W.-S."/>
            <person name="Lai Y.-C."/>
            <person name="Kuo C.-H."/>
        </authorList>
    </citation>
    <scope>NUCLEOTIDE SEQUENCE [LARGE SCALE GENOMIC DNA]</scope>
    <source>
        <strain evidence="2 3">TABS-2</strain>
    </source>
</reference>